<comment type="caution">
    <text evidence="1">The sequence shown here is derived from an EMBL/GenBank/DDBJ whole genome shotgun (WGS) entry which is preliminary data.</text>
</comment>
<dbReference type="AlphaFoldDB" id="A0A094WAG5"/>
<evidence type="ECO:0000313" key="1">
    <source>
        <dbReference type="EMBL" id="KGA94513.1"/>
    </source>
</evidence>
<proteinExistence type="predicted"/>
<evidence type="ECO:0000313" key="2">
    <source>
        <dbReference type="Proteomes" id="UP000029452"/>
    </source>
</evidence>
<accession>A0A094WAG5</accession>
<gene>
    <name evidence="1" type="ORF">LptCag_1943</name>
</gene>
<protein>
    <submittedName>
        <fullName evidence="1">Uncharacterized protein</fullName>
    </submittedName>
</protein>
<dbReference type="EMBL" id="JPGK01000002">
    <property type="protein sequence ID" value="KGA94513.1"/>
    <property type="molecule type" value="Genomic_DNA"/>
</dbReference>
<organism evidence="1 2">
    <name type="scientific">Leptospirillum ferriphilum</name>
    <dbReference type="NCBI Taxonomy" id="178606"/>
    <lineage>
        <taxon>Bacteria</taxon>
        <taxon>Pseudomonadati</taxon>
        <taxon>Nitrospirota</taxon>
        <taxon>Nitrospiria</taxon>
        <taxon>Nitrospirales</taxon>
        <taxon>Nitrospiraceae</taxon>
        <taxon>Leptospirillum</taxon>
    </lineage>
</organism>
<reference evidence="1 2" key="1">
    <citation type="submission" date="2014-06" db="EMBL/GenBank/DDBJ databases">
        <title>Draft genome sequence of iron oxidizing acidophile Leptospirillum ferriphilum DSM14647.</title>
        <authorList>
            <person name="Cardenas J.P."/>
            <person name="Lazcano M."/>
            <person name="Ossandon F.J."/>
            <person name="Corbett M."/>
            <person name="Holmes D.S."/>
            <person name="Watkin E."/>
        </authorList>
    </citation>
    <scope>NUCLEOTIDE SEQUENCE [LARGE SCALE GENOMIC DNA]</scope>
    <source>
        <strain evidence="1 2">DSM 14647</strain>
    </source>
</reference>
<dbReference type="PATRIC" id="fig|178606.4.peg.477"/>
<dbReference type="Proteomes" id="UP000029452">
    <property type="component" value="Unassembled WGS sequence"/>
</dbReference>
<name>A0A094WAG5_9BACT</name>
<sequence>MTRARTTKNRIPVRTNPEITVPHRESSGFFITFLLSDLEQFLPVRAFQRLSGPVRDPHIIFC</sequence>